<accession>A0ABR1STZ8</accession>
<name>A0ABR1STZ8_9PEZI</name>
<evidence type="ECO:0000256" key="1">
    <source>
        <dbReference type="SAM" id="MobiDB-lite"/>
    </source>
</evidence>
<proteinExistence type="predicted"/>
<feature type="region of interest" description="Disordered" evidence="1">
    <location>
        <begin position="1"/>
        <end position="51"/>
    </location>
</feature>
<reference evidence="2 3" key="1">
    <citation type="submission" date="2023-01" db="EMBL/GenBank/DDBJ databases">
        <title>Analysis of 21 Apiospora genomes using comparative genomics revels a genus with tremendous synthesis potential of carbohydrate active enzymes and secondary metabolites.</title>
        <authorList>
            <person name="Sorensen T."/>
        </authorList>
    </citation>
    <scope>NUCLEOTIDE SEQUENCE [LARGE SCALE GENOMIC DNA]</scope>
    <source>
        <strain evidence="2 3">CBS 20057</strain>
    </source>
</reference>
<evidence type="ECO:0000313" key="3">
    <source>
        <dbReference type="Proteomes" id="UP001396898"/>
    </source>
</evidence>
<feature type="compositionally biased region" description="Acidic residues" evidence="1">
    <location>
        <begin position="132"/>
        <end position="148"/>
    </location>
</feature>
<keyword evidence="3" id="KW-1185">Reference proteome</keyword>
<feature type="region of interest" description="Disordered" evidence="1">
    <location>
        <begin position="87"/>
        <end position="164"/>
    </location>
</feature>
<dbReference type="EMBL" id="JAQQWI010000003">
    <property type="protein sequence ID" value="KAK8037160.1"/>
    <property type="molecule type" value="Genomic_DNA"/>
</dbReference>
<gene>
    <name evidence="2" type="ORF">PG991_001474</name>
</gene>
<protein>
    <submittedName>
        <fullName evidence="2">Uncharacterized protein</fullName>
    </submittedName>
</protein>
<organism evidence="2 3">
    <name type="scientific">Apiospora marii</name>
    <dbReference type="NCBI Taxonomy" id="335849"/>
    <lineage>
        <taxon>Eukaryota</taxon>
        <taxon>Fungi</taxon>
        <taxon>Dikarya</taxon>
        <taxon>Ascomycota</taxon>
        <taxon>Pezizomycotina</taxon>
        <taxon>Sordariomycetes</taxon>
        <taxon>Xylariomycetidae</taxon>
        <taxon>Amphisphaeriales</taxon>
        <taxon>Apiosporaceae</taxon>
        <taxon>Apiospora</taxon>
    </lineage>
</organism>
<dbReference type="Proteomes" id="UP001396898">
    <property type="component" value="Unassembled WGS sequence"/>
</dbReference>
<sequence length="164" mass="17911">MAAPPDWVSADHQNGRTNGLGLPADHPFNNYGRDQTLAPPPRYPIHGYDRNQSMAPPPEYWGMSGAGVAGGNNNAFALPTAENFQNVQNLADSTARGHSADGVNNNERRSPTQAPPPEYSDRLAQQQAQSQPEDEQQPEDNENAEDQDEPHPEPTIPGQAWYMA</sequence>
<comment type="caution">
    <text evidence="2">The sequence shown here is derived from an EMBL/GenBank/DDBJ whole genome shotgun (WGS) entry which is preliminary data.</text>
</comment>
<evidence type="ECO:0000313" key="2">
    <source>
        <dbReference type="EMBL" id="KAK8037160.1"/>
    </source>
</evidence>